<evidence type="ECO:0000313" key="1">
    <source>
        <dbReference type="EMBL" id="STY29588.1"/>
    </source>
</evidence>
<dbReference type="OrthoDB" id="9786424at2"/>
<evidence type="ECO:0000313" key="2">
    <source>
        <dbReference type="Proteomes" id="UP000255297"/>
    </source>
</evidence>
<name>A0A378LUT2_9GAMM</name>
<dbReference type="GO" id="GO:0004177">
    <property type="term" value="F:aminopeptidase activity"/>
    <property type="evidence" value="ECO:0007669"/>
    <property type="project" value="TreeGrafter"/>
</dbReference>
<proteinExistence type="predicted"/>
<dbReference type="Gene3D" id="1.10.472.150">
    <property type="entry name" value="Glucose-regulated metallo-peptidase M90, N-terminal domain"/>
    <property type="match status" value="1"/>
</dbReference>
<protein>
    <submittedName>
        <fullName evidence="1">Mlc titration factor A</fullName>
    </submittedName>
</protein>
<dbReference type="RefSeq" id="WP_031565277.1">
    <property type="nucleotide sequence ID" value="NZ_CAAAIS010000013.1"/>
</dbReference>
<dbReference type="CDD" id="cd20169">
    <property type="entry name" value="Peptidase_M90_mtfA"/>
    <property type="match status" value="1"/>
</dbReference>
<dbReference type="InterPro" id="IPR042252">
    <property type="entry name" value="MtfA_N"/>
</dbReference>
<dbReference type="InterPro" id="IPR024079">
    <property type="entry name" value="MetalloPept_cat_dom_sf"/>
</dbReference>
<keyword evidence="2" id="KW-1185">Reference proteome</keyword>
<dbReference type="Proteomes" id="UP000255297">
    <property type="component" value="Unassembled WGS sequence"/>
</dbReference>
<dbReference type="Gene3D" id="3.40.390.10">
    <property type="entry name" value="Collagenase (Catalytic Domain)"/>
    <property type="match status" value="1"/>
</dbReference>
<dbReference type="EMBL" id="UGPB01000001">
    <property type="protein sequence ID" value="STY29588.1"/>
    <property type="molecule type" value="Genomic_DNA"/>
</dbReference>
<gene>
    <name evidence="1" type="primary">mtfA</name>
    <name evidence="1" type="ORF">NCTC11532_01785</name>
</gene>
<dbReference type="GO" id="GO:0008237">
    <property type="term" value="F:metallopeptidase activity"/>
    <property type="evidence" value="ECO:0007669"/>
    <property type="project" value="InterPro"/>
</dbReference>
<dbReference type="Pfam" id="PF06167">
    <property type="entry name" value="Peptidase_M90"/>
    <property type="match status" value="1"/>
</dbReference>
<dbReference type="InterPro" id="IPR010384">
    <property type="entry name" value="MtfA_fam"/>
</dbReference>
<reference evidence="1 2" key="1">
    <citation type="submission" date="2018-06" db="EMBL/GenBank/DDBJ databases">
        <authorList>
            <consortium name="Pathogen Informatics"/>
            <person name="Doyle S."/>
        </authorList>
    </citation>
    <scope>NUCLEOTIDE SEQUENCE [LARGE SCALE GENOMIC DNA]</scope>
    <source>
        <strain evidence="1 2">NCTC11532</strain>
    </source>
</reference>
<dbReference type="SUPFAM" id="SSF55486">
    <property type="entry name" value="Metalloproteases ('zincins'), catalytic domain"/>
    <property type="match status" value="1"/>
</dbReference>
<dbReference type="GO" id="GO:0005829">
    <property type="term" value="C:cytosol"/>
    <property type="evidence" value="ECO:0007669"/>
    <property type="project" value="TreeGrafter"/>
</dbReference>
<dbReference type="PANTHER" id="PTHR30164">
    <property type="entry name" value="MTFA PEPTIDASE"/>
    <property type="match status" value="1"/>
</dbReference>
<dbReference type="AlphaFoldDB" id="A0A378LUT2"/>
<organism evidence="1 2">
    <name type="scientific">Legionella wadsworthii</name>
    <dbReference type="NCBI Taxonomy" id="28088"/>
    <lineage>
        <taxon>Bacteria</taxon>
        <taxon>Pseudomonadati</taxon>
        <taxon>Pseudomonadota</taxon>
        <taxon>Gammaproteobacteria</taxon>
        <taxon>Legionellales</taxon>
        <taxon>Legionellaceae</taxon>
        <taxon>Legionella</taxon>
    </lineage>
</organism>
<dbReference type="PANTHER" id="PTHR30164:SF2">
    <property type="entry name" value="PROTEIN MTFA"/>
    <property type="match status" value="1"/>
</dbReference>
<sequence>MFHWLKQWRHAHIIKNSTVTPDEWHEAFQNLSLLNRLNAQEKLKLQQLAILFLHYKSLEGAENLQITTGIKLTISLQACLLILHLGLNWYDGWVSVILYPGSFSHESKIIDEFGVEHLGISYLSGESWEQGPVIISWDDALHHGRMNGRNVVIHEFAHKLDMLNGKANGFPPLHKGMSASYWSEIFNEGYHDLVHRMEQEEFIPIDTYATTSPAEFFAVFSELFFEKPSIIKDHYPDIYQLLVLFYRQNPLG</sequence>
<accession>A0A378LUT2</accession>